<comment type="caution">
    <text evidence="2">The sequence shown here is derived from an EMBL/GenBank/DDBJ whole genome shotgun (WGS) entry which is preliminary data.</text>
</comment>
<accession>A0A7L3L830</accession>
<evidence type="ECO:0000313" key="3">
    <source>
        <dbReference type="Proteomes" id="UP000582182"/>
    </source>
</evidence>
<dbReference type="Proteomes" id="UP000582182">
    <property type="component" value="Unassembled WGS sequence"/>
</dbReference>
<dbReference type="SUPFAM" id="SSF49447">
    <property type="entry name" value="Second domain of Mu2 adaptin subunit (ap50) of ap2 adaptor"/>
    <property type="match status" value="1"/>
</dbReference>
<evidence type="ECO:0000259" key="1">
    <source>
        <dbReference type="PROSITE" id="PS51072"/>
    </source>
</evidence>
<feature type="non-terminal residue" evidence="2">
    <location>
        <position position="1"/>
    </location>
</feature>
<reference evidence="2 3" key="1">
    <citation type="submission" date="2019-09" db="EMBL/GenBank/DDBJ databases">
        <title>Bird 10,000 Genomes (B10K) Project - Family phase.</title>
        <authorList>
            <person name="Zhang G."/>
        </authorList>
    </citation>
    <scope>NUCLEOTIDE SEQUENCE [LARGE SCALE GENOMIC DNA]</scope>
    <source>
        <strain evidence="2">B10K-DU-029-46</strain>
    </source>
</reference>
<sequence length="65" mass="7188">LEVLGRSRASLSELGPANISFELPARTCSGLSVRFLCLRAGETSGPPPQRWVRYLTHSDSYVLRL</sequence>
<feature type="non-terminal residue" evidence="2">
    <location>
        <position position="65"/>
    </location>
</feature>
<proteinExistence type="predicted"/>
<gene>
    <name evidence="2" type="primary">Ap4m1</name>
    <name evidence="2" type="ORF">TURVEL_R13739</name>
</gene>
<keyword evidence="3" id="KW-1185">Reference proteome</keyword>
<organism evidence="2 3">
    <name type="scientific">Turnix velox</name>
    <name type="common">Little buttonquail</name>
    <dbReference type="NCBI Taxonomy" id="2529409"/>
    <lineage>
        <taxon>Eukaryota</taxon>
        <taxon>Metazoa</taxon>
        <taxon>Chordata</taxon>
        <taxon>Craniata</taxon>
        <taxon>Vertebrata</taxon>
        <taxon>Euteleostomi</taxon>
        <taxon>Archelosauria</taxon>
        <taxon>Archosauria</taxon>
        <taxon>Dinosauria</taxon>
        <taxon>Saurischia</taxon>
        <taxon>Theropoda</taxon>
        <taxon>Coelurosauria</taxon>
        <taxon>Aves</taxon>
        <taxon>Neognathae</taxon>
        <taxon>Neoaves</taxon>
        <taxon>Charadriiformes</taxon>
        <taxon>Turnicidae</taxon>
        <taxon>Turnix</taxon>
    </lineage>
</organism>
<dbReference type="Pfam" id="PF00928">
    <property type="entry name" value="Adap_comp_sub"/>
    <property type="match status" value="1"/>
</dbReference>
<dbReference type="InterPro" id="IPR036168">
    <property type="entry name" value="AP2_Mu_C_sf"/>
</dbReference>
<name>A0A7L3L830_9CHAR</name>
<dbReference type="AlphaFoldDB" id="A0A7L3L830"/>
<protein>
    <submittedName>
        <fullName evidence="2">AP4M1 protein</fullName>
    </submittedName>
</protein>
<feature type="domain" description="MHD" evidence="1">
    <location>
        <begin position="1"/>
        <end position="64"/>
    </location>
</feature>
<dbReference type="InterPro" id="IPR028565">
    <property type="entry name" value="MHD"/>
</dbReference>
<dbReference type="EMBL" id="VZTY01008848">
    <property type="protein sequence ID" value="NXU50207.1"/>
    <property type="molecule type" value="Genomic_DNA"/>
</dbReference>
<dbReference type="PROSITE" id="PS51072">
    <property type="entry name" value="MHD"/>
    <property type="match status" value="1"/>
</dbReference>
<dbReference type="OrthoDB" id="10259133at2759"/>
<evidence type="ECO:0000313" key="2">
    <source>
        <dbReference type="EMBL" id="NXU50207.1"/>
    </source>
</evidence>